<evidence type="ECO:0000313" key="2">
    <source>
        <dbReference type="Proteomes" id="UP000018144"/>
    </source>
</evidence>
<evidence type="ECO:0000313" key="1">
    <source>
        <dbReference type="EMBL" id="CCX34832.1"/>
    </source>
</evidence>
<organism evidence="1 2">
    <name type="scientific">Pyronema omphalodes (strain CBS 100304)</name>
    <name type="common">Pyronema confluens</name>
    <dbReference type="NCBI Taxonomy" id="1076935"/>
    <lineage>
        <taxon>Eukaryota</taxon>
        <taxon>Fungi</taxon>
        <taxon>Dikarya</taxon>
        <taxon>Ascomycota</taxon>
        <taxon>Pezizomycotina</taxon>
        <taxon>Pezizomycetes</taxon>
        <taxon>Pezizales</taxon>
        <taxon>Pyronemataceae</taxon>
        <taxon>Pyronema</taxon>
    </lineage>
</organism>
<dbReference type="EMBL" id="HF936636">
    <property type="protein sequence ID" value="CCX34832.1"/>
    <property type="molecule type" value="Genomic_DNA"/>
</dbReference>
<accession>U4LVS6</accession>
<dbReference type="Proteomes" id="UP000018144">
    <property type="component" value="Unassembled WGS sequence"/>
</dbReference>
<sequence>MSSNNTPISWWWSWDSTSCA</sequence>
<gene>
    <name evidence="1" type="ORF">PCON_04350</name>
</gene>
<reference evidence="1 2" key="1">
    <citation type="journal article" date="2013" name="PLoS Genet.">
        <title>The genome and development-dependent transcriptomes of Pyronema confluens: a window into fungal evolution.</title>
        <authorList>
            <person name="Traeger S."/>
            <person name="Altegoer F."/>
            <person name="Freitag M."/>
            <person name="Gabaldon T."/>
            <person name="Kempken F."/>
            <person name="Kumar A."/>
            <person name="Marcet-Houben M."/>
            <person name="Poggeler S."/>
            <person name="Stajich J.E."/>
            <person name="Nowrousian M."/>
        </authorList>
    </citation>
    <scope>NUCLEOTIDE SEQUENCE [LARGE SCALE GENOMIC DNA]</scope>
    <source>
        <strain evidence="2">CBS 100304</strain>
        <tissue evidence="1">Vegetative mycelium</tissue>
    </source>
</reference>
<keyword evidence="2" id="KW-1185">Reference proteome</keyword>
<protein>
    <submittedName>
        <fullName evidence="1">Uncharacterized protein</fullName>
    </submittedName>
</protein>
<dbReference type="AlphaFoldDB" id="U4LVS6"/>
<name>U4LVS6_PYROM</name>
<proteinExistence type="predicted"/>